<name>A0ABS5XPU3_9MICO</name>
<dbReference type="Pfam" id="PF22564">
    <property type="entry name" value="HAAS"/>
    <property type="match status" value="1"/>
</dbReference>
<dbReference type="RefSeq" id="WP_215485804.1">
    <property type="nucleotide sequence ID" value="NZ_BAAAPJ010000001.1"/>
</dbReference>
<feature type="transmembrane region" description="Helical" evidence="1">
    <location>
        <begin position="174"/>
        <end position="193"/>
    </location>
</feature>
<keyword evidence="1" id="KW-0812">Transmembrane</keyword>
<gene>
    <name evidence="2" type="ORF">J0P97_00450</name>
</gene>
<keyword evidence="1" id="KW-0472">Membrane</keyword>
<dbReference type="EMBL" id="JAFLHG010000001">
    <property type="protein sequence ID" value="MBT8796544.1"/>
    <property type="molecule type" value="Genomic_DNA"/>
</dbReference>
<keyword evidence="3" id="KW-1185">Reference proteome</keyword>
<evidence type="ECO:0000313" key="2">
    <source>
        <dbReference type="EMBL" id="MBT8796544.1"/>
    </source>
</evidence>
<evidence type="ECO:0000313" key="3">
    <source>
        <dbReference type="Proteomes" id="UP000740605"/>
    </source>
</evidence>
<feature type="transmembrane region" description="Helical" evidence="1">
    <location>
        <begin position="213"/>
        <end position="234"/>
    </location>
</feature>
<accession>A0ABS5XPU3</accession>
<organism evidence="2 3">
    <name type="scientific">Microbacterium flavum</name>
    <dbReference type="NCBI Taxonomy" id="415216"/>
    <lineage>
        <taxon>Bacteria</taxon>
        <taxon>Bacillati</taxon>
        <taxon>Actinomycetota</taxon>
        <taxon>Actinomycetes</taxon>
        <taxon>Micrococcales</taxon>
        <taxon>Microbacteriaceae</taxon>
        <taxon>Microbacterium</taxon>
    </lineage>
</organism>
<feature type="transmembrane region" description="Helical" evidence="1">
    <location>
        <begin position="116"/>
        <end position="143"/>
    </location>
</feature>
<feature type="transmembrane region" description="Helical" evidence="1">
    <location>
        <begin position="241"/>
        <end position="268"/>
    </location>
</feature>
<comment type="caution">
    <text evidence="2">The sequence shown here is derived from an EMBL/GenBank/DDBJ whole genome shotgun (WGS) entry which is preliminary data.</text>
</comment>
<proteinExistence type="predicted"/>
<evidence type="ECO:0008006" key="4">
    <source>
        <dbReference type="Google" id="ProtNLM"/>
    </source>
</evidence>
<dbReference type="InterPro" id="IPR047928">
    <property type="entry name" value="Perm_prefix_1"/>
</dbReference>
<dbReference type="NCBIfam" id="NF038403">
    <property type="entry name" value="perm_prefix_1"/>
    <property type="match status" value="1"/>
</dbReference>
<reference evidence="2 3" key="1">
    <citation type="submission" date="2021-03" db="EMBL/GenBank/DDBJ databases">
        <title>Microbacterium pauli sp. nov., isolated from microfiltered milk.</title>
        <authorList>
            <person name="Bellassi P."/>
            <person name="Fontana A."/>
            <person name="Callegari M.L."/>
            <person name="Lorenzo M."/>
            <person name="Cappa F."/>
        </authorList>
    </citation>
    <scope>NUCLEOTIDE SEQUENCE [LARGE SCALE GENOMIC DNA]</scope>
    <source>
        <strain evidence="2 3">DSM 18909</strain>
    </source>
</reference>
<feature type="transmembrane region" description="Helical" evidence="1">
    <location>
        <begin position="288"/>
        <end position="306"/>
    </location>
</feature>
<evidence type="ECO:0000256" key="1">
    <source>
        <dbReference type="SAM" id="Phobius"/>
    </source>
</evidence>
<sequence length="321" mass="33454">MDVTLTDRYVEAVVRTIPERQRADVARELHAAIADQLDARVEGGESGDAAEREVLTELGDPDRLAAEYADRPLQLIGPRYYLVWKRLLVLLLWIVPICAAAGVALAQMLAGATAGGVVGAVIPVVLSVIVHTCFWVTLVFAVIERTGGAAPDAGRWTPDRLPEPRASGARASDLIGGLVWIALLAAAIVWDLARGFVFTGGAWTSFLNPALGPGGVVVLIAMMLAELALTALAFRAGRWTVGLAVANAVLAVVSASILLWMLGAGLLVNPALYDLAVASGAGVDLPRVIAGLTGFTIVGVAVWDAVDGFLKARRAAGAGAR</sequence>
<feature type="transmembrane region" description="Helical" evidence="1">
    <location>
        <begin position="87"/>
        <end position="110"/>
    </location>
</feature>
<dbReference type="Proteomes" id="UP000740605">
    <property type="component" value="Unassembled WGS sequence"/>
</dbReference>
<protein>
    <recommendedName>
        <fullName evidence="4">ABC transporter permease</fullName>
    </recommendedName>
</protein>
<keyword evidence="1" id="KW-1133">Transmembrane helix</keyword>